<dbReference type="SUPFAM" id="SSF52540">
    <property type="entry name" value="P-loop containing nucleoside triphosphate hydrolases"/>
    <property type="match status" value="1"/>
</dbReference>
<dbReference type="GO" id="GO:0016887">
    <property type="term" value="F:ATP hydrolysis activity"/>
    <property type="evidence" value="ECO:0007669"/>
    <property type="project" value="InterPro"/>
</dbReference>
<dbReference type="RefSeq" id="WP_172458395.1">
    <property type="nucleotide sequence ID" value="NZ_CP022385.1"/>
</dbReference>
<dbReference type="PROSITE" id="PS00211">
    <property type="entry name" value="ABC_TRANSPORTER_1"/>
    <property type="match status" value="1"/>
</dbReference>
<keyword evidence="5" id="KW-0378">Hydrolase</keyword>
<evidence type="ECO:0000313" key="5">
    <source>
        <dbReference type="EMBL" id="SQA74981.1"/>
    </source>
</evidence>
<dbReference type="InterPro" id="IPR017871">
    <property type="entry name" value="ABC_transporter-like_CS"/>
</dbReference>
<protein>
    <submittedName>
        <fullName evidence="5">Fe(3+) ions import ATP-binding protein FbpC</fullName>
        <ecNumber evidence="5">3.6.3.30</ecNumber>
    </submittedName>
</protein>
<keyword evidence="2" id="KW-0547">Nucleotide-binding</keyword>
<sequence length="214" mass="24849">MKIKLQHLKPTYMSGDEIPSSDIYLQPEVTFEQGQCYLIRAQSGQGKTSLLNFIYGASFSYDGKITYNEVFNKKEVLRYRIDKLSYVYQDLRLFPTLTAFENIILKNKLTLYKTEAQINSLIERVGLSHKRDTLVQTLSLGQRQRIALLRALCQPFELLLLDEPFSHLDDSNTTILREIIGEELQVRNASLLLTSLEDNNFFHYNKKLNLGFRN</sequence>
<gene>
    <name evidence="5" type="primary">fbpC</name>
    <name evidence="5" type="ORF">NCTC11653_00876</name>
</gene>
<proteinExistence type="inferred from homology"/>
<name>A0AAX2IA27_CAPSP</name>
<comment type="similarity">
    <text evidence="1">Belongs to the ABC transporter superfamily.</text>
</comment>
<dbReference type="GO" id="GO:0005524">
    <property type="term" value="F:ATP binding"/>
    <property type="evidence" value="ECO:0007669"/>
    <property type="project" value="UniProtKB-KW"/>
</dbReference>
<dbReference type="PANTHER" id="PTHR24220">
    <property type="entry name" value="IMPORT ATP-BINDING PROTEIN"/>
    <property type="match status" value="1"/>
</dbReference>
<dbReference type="GO" id="GO:0005886">
    <property type="term" value="C:plasma membrane"/>
    <property type="evidence" value="ECO:0007669"/>
    <property type="project" value="TreeGrafter"/>
</dbReference>
<evidence type="ECO:0000256" key="2">
    <source>
        <dbReference type="ARBA" id="ARBA00022741"/>
    </source>
</evidence>
<dbReference type="Gene3D" id="3.40.50.300">
    <property type="entry name" value="P-loop containing nucleotide triphosphate hydrolases"/>
    <property type="match status" value="1"/>
</dbReference>
<dbReference type="Proteomes" id="UP000249902">
    <property type="component" value="Unassembled WGS sequence"/>
</dbReference>
<dbReference type="EMBL" id="UAVP01000007">
    <property type="protein sequence ID" value="SQA74981.1"/>
    <property type="molecule type" value="Genomic_DNA"/>
</dbReference>
<dbReference type="InterPro" id="IPR027417">
    <property type="entry name" value="P-loop_NTPase"/>
</dbReference>
<keyword evidence="3 5" id="KW-0067">ATP-binding</keyword>
<dbReference type="EC" id="3.6.3.30" evidence="5"/>
<feature type="domain" description="ABC transporter" evidence="4">
    <location>
        <begin position="3"/>
        <end position="214"/>
    </location>
</feature>
<dbReference type="InterPro" id="IPR015854">
    <property type="entry name" value="ABC_transpr_LolD-like"/>
</dbReference>
<dbReference type="PANTHER" id="PTHR24220:SF689">
    <property type="entry name" value="LIPOPROTEIN-RELEASING SYSTEM ATP-BINDING PROTEIN LOLD"/>
    <property type="match status" value="1"/>
</dbReference>
<comment type="caution">
    <text evidence="5">The sequence shown here is derived from an EMBL/GenBank/DDBJ whole genome shotgun (WGS) entry which is preliminary data.</text>
</comment>
<evidence type="ECO:0000313" key="6">
    <source>
        <dbReference type="Proteomes" id="UP000249902"/>
    </source>
</evidence>
<evidence type="ECO:0000256" key="1">
    <source>
        <dbReference type="ARBA" id="ARBA00005417"/>
    </source>
</evidence>
<dbReference type="PROSITE" id="PS50893">
    <property type="entry name" value="ABC_TRANSPORTER_2"/>
    <property type="match status" value="1"/>
</dbReference>
<reference evidence="5 6" key="1">
    <citation type="submission" date="2018-06" db="EMBL/GenBank/DDBJ databases">
        <authorList>
            <consortium name="Pathogen Informatics"/>
            <person name="Doyle S."/>
        </authorList>
    </citation>
    <scope>NUCLEOTIDE SEQUENCE [LARGE SCALE GENOMIC DNA]</scope>
    <source>
        <strain evidence="5 6">NCTC11653</strain>
    </source>
</reference>
<accession>A0AAX2IA27</accession>
<dbReference type="AlphaFoldDB" id="A0AAX2IA27"/>
<evidence type="ECO:0000259" key="4">
    <source>
        <dbReference type="PROSITE" id="PS50893"/>
    </source>
</evidence>
<evidence type="ECO:0000256" key="3">
    <source>
        <dbReference type="ARBA" id="ARBA00022840"/>
    </source>
</evidence>
<organism evidence="5 6">
    <name type="scientific">Capnocytophaga sputigena</name>
    <dbReference type="NCBI Taxonomy" id="1019"/>
    <lineage>
        <taxon>Bacteria</taxon>
        <taxon>Pseudomonadati</taxon>
        <taxon>Bacteroidota</taxon>
        <taxon>Flavobacteriia</taxon>
        <taxon>Flavobacteriales</taxon>
        <taxon>Flavobacteriaceae</taxon>
        <taxon>Capnocytophaga</taxon>
    </lineage>
</organism>
<dbReference type="InterPro" id="IPR003439">
    <property type="entry name" value="ABC_transporter-like_ATP-bd"/>
</dbReference>
<dbReference type="GO" id="GO:0022857">
    <property type="term" value="F:transmembrane transporter activity"/>
    <property type="evidence" value="ECO:0007669"/>
    <property type="project" value="TreeGrafter"/>
</dbReference>
<dbReference type="Pfam" id="PF00005">
    <property type="entry name" value="ABC_tran"/>
    <property type="match status" value="1"/>
</dbReference>